<evidence type="ECO:0000256" key="3">
    <source>
        <dbReference type="ARBA" id="ARBA00022692"/>
    </source>
</evidence>
<keyword evidence="6 12" id="KW-1133">Transmembrane helix</keyword>
<dbReference type="PANTHER" id="PTHR19944">
    <property type="entry name" value="MHC CLASS II-RELATED"/>
    <property type="match status" value="1"/>
</dbReference>
<name>A0A9F2WL37_PYTBI</name>
<evidence type="ECO:0000256" key="1">
    <source>
        <dbReference type="ARBA" id="ARBA00004479"/>
    </source>
</evidence>
<evidence type="ECO:0000313" key="15">
    <source>
        <dbReference type="RefSeq" id="XP_007445245.1"/>
    </source>
</evidence>
<keyword evidence="3 12" id="KW-0812">Transmembrane</keyword>
<dbReference type="GO" id="GO:0042613">
    <property type="term" value="C:MHC class II protein complex"/>
    <property type="evidence" value="ECO:0007669"/>
    <property type="project" value="UniProtKB-KW"/>
</dbReference>
<dbReference type="OMA" id="QAEFYMT"/>
<evidence type="ECO:0000256" key="8">
    <source>
        <dbReference type="ARBA" id="ARBA00023136"/>
    </source>
</evidence>
<dbReference type="PROSITE" id="PS50835">
    <property type="entry name" value="IG_LIKE"/>
    <property type="match status" value="1"/>
</dbReference>
<evidence type="ECO:0000256" key="12">
    <source>
        <dbReference type="SAM" id="Phobius"/>
    </source>
</evidence>
<keyword evidence="5" id="KW-0391">Immunity</keyword>
<dbReference type="PANTHER" id="PTHR19944:SF86">
    <property type="entry name" value="HLA CLASS II HISTOCOMPATIBILITY ANTIGEN, DR ALPHA CHAIN"/>
    <property type="match status" value="1"/>
</dbReference>
<dbReference type="PROSITE" id="PS00290">
    <property type="entry name" value="IG_MHC"/>
    <property type="match status" value="1"/>
</dbReference>
<dbReference type="GO" id="GO:0002504">
    <property type="term" value="P:antigen processing and presentation of peptide or polysaccharide antigen via MHC class II"/>
    <property type="evidence" value="ECO:0007669"/>
    <property type="project" value="UniProtKB-KW"/>
</dbReference>
<evidence type="ECO:0000256" key="10">
    <source>
        <dbReference type="ARBA" id="ARBA00023180"/>
    </source>
</evidence>
<dbReference type="InterPro" id="IPR003597">
    <property type="entry name" value="Ig_C1-set"/>
</dbReference>
<organism evidence="14 15">
    <name type="scientific">Python bivittatus</name>
    <name type="common">Burmese python</name>
    <name type="synonym">Python molurus bivittatus</name>
    <dbReference type="NCBI Taxonomy" id="176946"/>
    <lineage>
        <taxon>Eukaryota</taxon>
        <taxon>Metazoa</taxon>
        <taxon>Chordata</taxon>
        <taxon>Craniata</taxon>
        <taxon>Vertebrata</taxon>
        <taxon>Euteleostomi</taxon>
        <taxon>Lepidosauria</taxon>
        <taxon>Squamata</taxon>
        <taxon>Bifurcata</taxon>
        <taxon>Unidentata</taxon>
        <taxon>Episquamata</taxon>
        <taxon>Toxicofera</taxon>
        <taxon>Serpentes</taxon>
        <taxon>Henophidia</taxon>
        <taxon>Pythonidae</taxon>
        <taxon>Python</taxon>
    </lineage>
</organism>
<evidence type="ECO:0000256" key="9">
    <source>
        <dbReference type="ARBA" id="ARBA00023157"/>
    </source>
</evidence>
<dbReference type="InterPro" id="IPR013783">
    <property type="entry name" value="Ig-like_fold"/>
</dbReference>
<feature type="transmembrane region" description="Helical" evidence="12">
    <location>
        <begin position="193"/>
        <end position="211"/>
    </location>
</feature>
<dbReference type="InterPro" id="IPR014745">
    <property type="entry name" value="MHC_II_a/b_N"/>
</dbReference>
<evidence type="ECO:0000256" key="7">
    <source>
        <dbReference type="ARBA" id="ARBA00023130"/>
    </source>
</evidence>
<protein>
    <submittedName>
        <fullName evidence="15">Mamu class II histocompatibility antigen, DR alpha chain</fullName>
    </submittedName>
</protein>
<evidence type="ECO:0000256" key="5">
    <source>
        <dbReference type="ARBA" id="ARBA00022859"/>
    </source>
</evidence>
<gene>
    <name evidence="15" type="primary">LOC103058514</name>
</gene>
<evidence type="ECO:0000256" key="6">
    <source>
        <dbReference type="ARBA" id="ARBA00022989"/>
    </source>
</evidence>
<keyword evidence="7" id="KW-1064">Adaptive immunity</keyword>
<dbReference type="InterPro" id="IPR007110">
    <property type="entry name" value="Ig-like_dom"/>
</dbReference>
<evidence type="ECO:0000256" key="11">
    <source>
        <dbReference type="ARBA" id="ARBA00023182"/>
    </source>
</evidence>
<keyword evidence="14" id="KW-1185">Reference proteome</keyword>
<comment type="subcellular location">
    <subcellularLocation>
        <location evidence="1">Membrane</location>
        <topology evidence="1">Single-pass type I membrane protein</topology>
    </subcellularLocation>
</comment>
<evidence type="ECO:0000313" key="14">
    <source>
        <dbReference type="Proteomes" id="UP000695026"/>
    </source>
</evidence>
<dbReference type="KEGG" id="pbi:103058514"/>
<dbReference type="Gene3D" id="3.10.320.10">
    <property type="entry name" value="Class II Histocompatibility Antigen, M Beta Chain, Chain B, domain 1"/>
    <property type="match status" value="1"/>
</dbReference>
<dbReference type="Pfam" id="PF00993">
    <property type="entry name" value="MHC_II_alpha"/>
    <property type="match status" value="1"/>
</dbReference>
<dbReference type="InterPro" id="IPR036179">
    <property type="entry name" value="Ig-like_dom_sf"/>
</dbReference>
<dbReference type="RefSeq" id="XP_007445245.1">
    <property type="nucleotide sequence ID" value="XM_007445183.2"/>
</dbReference>
<dbReference type="Gene3D" id="2.60.40.10">
    <property type="entry name" value="Immunoglobulins"/>
    <property type="match status" value="1"/>
</dbReference>
<dbReference type="GO" id="GO:0002250">
    <property type="term" value="P:adaptive immune response"/>
    <property type="evidence" value="ECO:0007669"/>
    <property type="project" value="UniProtKB-KW"/>
</dbReference>
<dbReference type="GeneID" id="103058514"/>
<dbReference type="Proteomes" id="UP000695026">
    <property type="component" value="Unplaced"/>
</dbReference>
<evidence type="ECO:0000256" key="4">
    <source>
        <dbReference type="ARBA" id="ARBA00022729"/>
    </source>
</evidence>
<dbReference type="Pfam" id="PF07654">
    <property type="entry name" value="C1-set"/>
    <property type="match status" value="1"/>
</dbReference>
<dbReference type="SMART" id="SM00407">
    <property type="entry name" value="IGc1"/>
    <property type="match status" value="1"/>
</dbReference>
<accession>A0A9F2WL37</accession>
<evidence type="ECO:0000256" key="2">
    <source>
        <dbReference type="ARBA" id="ARBA00007394"/>
    </source>
</evidence>
<dbReference type="AlphaFoldDB" id="A0A9F2WL37"/>
<evidence type="ECO:0000259" key="13">
    <source>
        <dbReference type="PROSITE" id="PS50835"/>
    </source>
</evidence>
<dbReference type="InterPro" id="IPR001003">
    <property type="entry name" value="MHC_II_a_N"/>
</dbReference>
<dbReference type="SUPFAM" id="SSF54452">
    <property type="entry name" value="MHC antigen-recognition domain"/>
    <property type="match status" value="1"/>
</dbReference>
<sequence>SQVAFVQRPRQNTSSSSEFMFEFDDDEIFHVDLQQKQTVWRLPEFGEVTSFQAEGAQGNIAVLRSNLDILIKRSNETPATNVPPKLMVYPEKAVEVGEPNILICMADDFSPPVLKMSWLKNGQPVTDRVQTMDYYPKKNNAFRRFSYLPFIPTLQDDYTCQVEHWGLKQPLAKIWNPNIPEPLPETTENVVCALGLAVGIIGIVTGTILGVKSKRKNEATYRRGAL</sequence>
<keyword evidence="10" id="KW-0325">Glycoprotein</keyword>
<dbReference type="SUPFAM" id="SSF48726">
    <property type="entry name" value="Immunoglobulin"/>
    <property type="match status" value="1"/>
</dbReference>
<keyword evidence="9" id="KW-1015">Disulfide bond</keyword>
<reference evidence="15" key="1">
    <citation type="submission" date="2025-08" db="UniProtKB">
        <authorList>
            <consortium name="RefSeq"/>
        </authorList>
    </citation>
    <scope>IDENTIFICATION</scope>
    <source>
        <tissue evidence="15">Liver</tissue>
    </source>
</reference>
<dbReference type="InterPro" id="IPR050160">
    <property type="entry name" value="MHC/Immunoglobulin"/>
</dbReference>
<dbReference type="InterPro" id="IPR003006">
    <property type="entry name" value="Ig/MHC_CS"/>
</dbReference>
<keyword evidence="8 12" id="KW-0472">Membrane</keyword>
<keyword evidence="4" id="KW-0732">Signal</keyword>
<feature type="non-terminal residue" evidence="15">
    <location>
        <position position="1"/>
    </location>
</feature>
<keyword evidence="11" id="KW-0491">MHC II</keyword>
<feature type="domain" description="Ig-like" evidence="13">
    <location>
        <begin position="84"/>
        <end position="164"/>
    </location>
</feature>
<dbReference type="CDD" id="cd05767">
    <property type="entry name" value="IgC1_MHC_II_alpha"/>
    <property type="match status" value="1"/>
</dbReference>
<proteinExistence type="inferred from homology"/>
<dbReference type="InterPro" id="IPR011162">
    <property type="entry name" value="MHC_I/II-like_Ag-recog"/>
</dbReference>
<dbReference type="OrthoDB" id="9048227at2759"/>
<dbReference type="SMART" id="SM00920">
    <property type="entry name" value="MHC_II_alpha"/>
    <property type="match status" value="1"/>
</dbReference>
<comment type="similarity">
    <text evidence="2">Belongs to the MHC class II family.</text>
</comment>